<dbReference type="EMBL" id="ML975154">
    <property type="protein sequence ID" value="KAF1813950.1"/>
    <property type="molecule type" value="Genomic_DNA"/>
</dbReference>
<accession>A0A6G1G7T5</accession>
<dbReference type="AlphaFoldDB" id="A0A6G1G7T5"/>
<evidence type="ECO:0000313" key="2">
    <source>
        <dbReference type="EMBL" id="KAF1813950.1"/>
    </source>
</evidence>
<reference evidence="2 4" key="1">
    <citation type="submission" date="2020-01" db="EMBL/GenBank/DDBJ databases">
        <authorList>
            <consortium name="DOE Joint Genome Institute"/>
            <person name="Haridas S."/>
            <person name="Albert R."/>
            <person name="Binder M."/>
            <person name="Bloem J."/>
            <person name="Labutti K."/>
            <person name="Salamov A."/>
            <person name="Andreopoulos B."/>
            <person name="Baker S.E."/>
            <person name="Barry K."/>
            <person name="Bills G."/>
            <person name="Bluhm B.H."/>
            <person name="Cannon C."/>
            <person name="Castanera R."/>
            <person name="Culley D.E."/>
            <person name="Daum C."/>
            <person name="Ezra D."/>
            <person name="Gonzalez J.B."/>
            <person name="Henrissat B."/>
            <person name="Kuo A."/>
            <person name="Liang C."/>
            <person name="Lipzen A."/>
            <person name="Lutzoni F."/>
            <person name="Magnuson J."/>
            <person name="Mondo S."/>
            <person name="Nolan M."/>
            <person name="Ohm R."/>
            <person name="Pangilinan J."/>
            <person name="Park H.-J."/>
            <person name="Ramirez L."/>
            <person name="Alfaro M."/>
            <person name="Sun H."/>
            <person name="Tritt A."/>
            <person name="Yoshinaga Y."/>
            <person name="Zwiers L.-H."/>
            <person name="Turgeon B.G."/>
            <person name="Goodwin S.B."/>
            <person name="Spatafora J.W."/>
            <person name="Crous P.W."/>
            <person name="Grigoriev I.V."/>
        </authorList>
    </citation>
    <scope>NUCLEOTIDE SEQUENCE</scope>
    <source>
        <strain evidence="2 4">CBS 781.70</strain>
    </source>
</reference>
<feature type="region of interest" description="Disordered" evidence="1">
    <location>
        <begin position="54"/>
        <end position="86"/>
    </location>
</feature>
<name>A0A6G1G7T5_9PEZI</name>
<keyword evidence="3" id="KW-1185">Reference proteome</keyword>
<proteinExistence type="predicted"/>
<dbReference type="RefSeq" id="XP_033535581.1">
    <property type="nucleotide sequence ID" value="XM_033675068.1"/>
</dbReference>
<evidence type="ECO:0000313" key="4">
    <source>
        <dbReference type="RefSeq" id="XP_033535581.1"/>
    </source>
</evidence>
<dbReference type="GeneID" id="54415638"/>
<feature type="region of interest" description="Disordered" evidence="1">
    <location>
        <begin position="107"/>
        <end position="128"/>
    </location>
</feature>
<feature type="compositionally biased region" description="Low complexity" evidence="1">
    <location>
        <begin position="54"/>
        <end position="65"/>
    </location>
</feature>
<evidence type="ECO:0000256" key="1">
    <source>
        <dbReference type="SAM" id="MobiDB-lite"/>
    </source>
</evidence>
<reference evidence="4" key="3">
    <citation type="submission" date="2025-04" db="UniProtKB">
        <authorList>
            <consortium name="RefSeq"/>
        </authorList>
    </citation>
    <scope>IDENTIFICATION</scope>
    <source>
        <strain evidence="4">CBS 781.70</strain>
    </source>
</reference>
<reference evidence="4" key="2">
    <citation type="submission" date="2020-04" db="EMBL/GenBank/DDBJ databases">
        <authorList>
            <consortium name="NCBI Genome Project"/>
        </authorList>
    </citation>
    <scope>NUCLEOTIDE SEQUENCE</scope>
    <source>
        <strain evidence="4">CBS 781.70</strain>
    </source>
</reference>
<protein>
    <submittedName>
        <fullName evidence="2 4">Uncharacterized protein</fullName>
    </submittedName>
</protein>
<evidence type="ECO:0000313" key="3">
    <source>
        <dbReference type="Proteomes" id="UP000504638"/>
    </source>
</evidence>
<organism evidence="2">
    <name type="scientific">Eremomyces bilateralis CBS 781.70</name>
    <dbReference type="NCBI Taxonomy" id="1392243"/>
    <lineage>
        <taxon>Eukaryota</taxon>
        <taxon>Fungi</taxon>
        <taxon>Dikarya</taxon>
        <taxon>Ascomycota</taxon>
        <taxon>Pezizomycotina</taxon>
        <taxon>Dothideomycetes</taxon>
        <taxon>Dothideomycetes incertae sedis</taxon>
        <taxon>Eremomycetales</taxon>
        <taxon>Eremomycetaceae</taxon>
        <taxon>Eremomyces</taxon>
    </lineage>
</organism>
<dbReference type="Proteomes" id="UP000504638">
    <property type="component" value="Unplaced"/>
</dbReference>
<gene>
    <name evidence="2 4" type="ORF">P152DRAFT_298924</name>
</gene>
<sequence length="128" mass="13643">MLAEVVVLSCPVTSSALEAIDCSGQQAHEAIECVTIALQFFVESVNLPLRYPSSSVSSDHASHLSGTTMTISSDKSKREGTPGRKIVFDPKAKIPAEHPRTVTLSIKQTASPSPKSEVVESCTDIRMG</sequence>
<feature type="compositionally biased region" description="Basic and acidic residues" evidence="1">
    <location>
        <begin position="74"/>
        <end position="86"/>
    </location>
</feature>